<dbReference type="AlphaFoldDB" id="Q1N135"/>
<dbReference type="InterPro" id="IPR004476">
    <property type="entry name" value="RNase_II/RNase_R"/>
</dbReference>
<evidence type="ECO:0000256" key="6">
    <source>
        <dbReference type="ARBA" id="ARBA00022801"/>
    </source>
</evidence>
<dbReference type="Gene3D" id="2.40.50.140">
    <property type="entry name" value="Nucleic acid-binding proteins"/>
    <property type="match status" value="1"/>
</dbReference>
<accession>Q1N135</accession>
<dbReference type="HOGENOM" id="CLU_002333_7_3_6"/>
<evidence type="ECO:0000313" key="10">
    <source>
        <dbReference type="EMBL" id="EAT12016.1"/>
    </source>
</evidence>
<keyword evidence="7" id="KW-0269">Exonuclease</keyword>
<evidence type="ECO:0000256" key="7">
    <source>
        <dbReference type="ARBA" id="ARBA00022839"/>
    </source>
</evidence>
<evidence type="ECO:0000256" key="5">
    <source>
        <dbReference type="ARBA" id="ARBA00022722"/>
    </source>
</evidence>
<keyword evidence="4" id="KW-0963">Cytoplasm</keyword>
<name>Q1N135_9GAMM</name>
<evidence type="ECO:0000256" key="2">
    <source>
        <dbReference type="ARBA" id="ARBA00004496"/>
    </source>
</evidence>
<keyword evidence="5" id="KW-0540">Nuclease</keyword>
<evidence type="ECO:0000256" key="4">
    <source>
        <dbReference type="ARBA" id="ARBA00022490"/>
    </source>
</evidence>
<dbReference type="GO" id="GO:0003723">
    <property type="term" value="F:RNA binding"/>
    <property type="evidence" value="ECO:0007669"/>
    <property type="project" value="UniProtKB-KW"/>
</dbReference>
<dbReference type="GO" id="GO:0005829">
    <property type="term" value="C:cytosol"/>
    <property type="evidence" value="ECO:0007669"/>
    <property type="project" value="TreeGrafter"/>
</dbReference>
<dbReference type="Pfam" id="PF08206">
    <property type="entry name" value="OB_RNB"/>
    <property type="match status" value="1"/>
</dbReference>
<feature type="non-terminal residue" evidence="10">
    <location>
        <position position="658"/>
    </location>
</feature>
<comment type="subcellular location">
    <subcellularLocation>
        <location evidence="2">Cytoplasm</location>
    </subcellularLocation>
</comment>
<dbReference type="PANTHER" id="PTHR23355">
    <property type="entry name" value="RIBONUCLEASE"/>
    <property type="match status" value="1"/>
</dbReference>
<dbReference type="InterPro" id="IPR012340">
    <property type="entry name" value="NA-bd_OB-fold"/>
</dbReference>
<keyword evidence="11" id="KW-1185">Reference proteome</keyword>
<sequence length="658" mass="74652">MRPRLHRGKVLLSLLFFIDHSPMLNSDSLAQLKSLKTQIKTDQEANLQEGTVRGSAGRFGFVSNEQGESFFLPPDEMAKVFPGDEIRFSTKEDDKGKTQAIVEKLIKSYFKSFCGYFVKRGKAQFVVPDIHQLNNWIYIPPEACKDVNENDWLQCEVTRHPYPKGKPQAKILKNLGQLSEPGFERQYAITKFNLSHEWPDIISSELAILGEDRIPALSEGRVDLSDHAFVTIDSEHTRDMDDALYAEKTEDGYRLHVAIADPSAWFGPNTSLDREARSRGNSLYFPGRSLAMLPQELSNGLCSLLEGEKRLALVCVLSIGTDGELNHYEFKEATVTSHAKLSYNQVTEFLEGEKDAVKAELQDSLLILHETTQALHQGRIRNNLIMEDRDDYYLTVGDNGKLQSIVRTERNTAQKLVEEAMLAANKSCAQFLKEIGIGIFVDHPGFRTERIGDIKQIVQDKEIGFEGNFAELEGYKSLIRAVDAKEFDEPIKTLLSRFLSRSEYSLEAKPHMGMGFECYTTFTSPIRKYSDLLIHRIIKAHLSEQKQLEINDETIALLQDALVTGRRAVNLAEHWLKLQYLDKLKENQFDGVISQINPGGLTVTITELGLDGFIDLRKNKALSFNRTYLMFEGEKQTFTLDQKVKVEVKKADLVDRKL</sequence>
<organism evidence="10 11">
    <name type="scientific">Bermanella marisrubri</name>
    <dbReference type="NCBI Taxonomy" id="207949"/>
    <lineage>
        <taxon>Bacteria</taxon>
        <taxon>Pseudomonadati</taxon>
        <taxon>Pseudomonadota</taxon>
        <taxon>Gammaproteobacteria</taxon>
        <taxon>Oceanospirillales</taxon>
        <taxon>Oceanospirillaceae</taxon>
        <taxon>Bermanella</taxon>
    </lineage>
</organism>
<dbReference type="GO" id="GO:0006402">
    <property type="term" value="P:mRNA catabolic process"/>
    <property type="evidence" value="ECO:0007669"/>
    <property type="project" value="TreeGrafter"/>
</dbReference>
<dbReference type="InterPro" id="IPR001900">
    <property type="entry name" value="RNase_II/R"/>
</dbReference>
<dbReference type="InterPro" id="IPR011129">
    <property type="entry name" value="CSD"/>
</dbReference>
<evidence type="ECO:0000313" key="11">
    <source>
        <dbReference type="Proteomes" id="UP000004263"/>
    </source>
</evidence>
<dbReference type="PANTHER" id="PTHR23355:SF37">
    <property type="entry name" value="EXORIBONUCLEASE 2"/>
    <property type="match status" value="1"/>
</dbReference>
<dbReference type="STRING" id="207949.RED65_11765"/>
<comment type="catalytic activity">
    <reaction evidence="1">
        <text>Exonucleolytic cleavage in the 3'- to 5'-direction to yield nucleoside 5'-phosphates.</text>
        <dbReference type="EC" id="3.1.13.1"/>
    </reaction>
</comment>
<evidence type="ECO:0000256" key="3">
    <source>
        <dbReference type="ARBA" id="ARBA00012163"/>
    </source>
</evidence>
<dbReference type="InterPro" id="IPR003029">
    <property type="entry name" value="S1_domain"/>
</dbReference>
<dbReference type="RefSeq" id="WP_007017480.1">
    <property type="nucleotide sequence ID" value="NZ_CH724113.1"/>
</dbReference>
<feature type="domain" description="S1 motif" evidence="9">
    <location>
        <begin position="586"/>
        <end position="658"/>
    </location>
</feature>
<reference evidence="10 11" key="1">
    <citation type="submission" date="2006-03" db="EMBL/GenBank/DDBJ databases">
        <authorList>
            <person name="Pinhassi J."/>
            <person name="Pedros-Alio C."/>
            <person name="Ferriera S."/>
            <person name="Johnson J."/>
            <person name="Kravitz S."/>
            <person name="Halpern A."/>
            <person name="Remington K."/>
            <person name="Beeson K."/>
            <person name="Tran B."/>
            <person name="Rogers Y.-H."/>
            <person name="Friedman R."/>
            <person name="Venter J.C."/>
        </authorList>
    </citation>
    <scope>NUCLEOTIDE SEQUENCE [LARGE SCALE GENOMIC DNA]</scope>
    <source>
        <strain evidence="10 11">RED65</strain>
    </source>
</reference>
<dbReference type="EMBL" id="AAQH01000011">
    <property type="protein sequence ID" value="EAT12016.1"/>
    <property type="molecule type" value="Genomic_DNA"/>
</dbReference>
<dbReference type="EC" id="3.1.13.1" evidence="3"/>
<evidence type="ECO:0000256" key="1">
    <source>
        <dbReference type="ARBA" id="ARBA00001849"/>
    </source>
</evidence>
<dbReference type="PROSITE" id="PS50126">
    <property type="entry name" value="S1"/>
    <property type="match status" value="1"/>
</dbReference>
<dbReference type="SMART" id="SM00357">
    <property type="entry name" value="CSP"/>
    <property type="match status" value="1"/>
</dbReference>
<dbReference type="Pfam" id="PF00773">
    <property type="entry name" value="RNB"/>
    <property type="match status" value="1"/>
</dbReference>
<evidence type="ECO:0000259" key="9">
    <source>
        <dbReference type="PROSITE" id="PS50126"/>
    </source>
</evidence>
<keyword evidence="8" id="KW-0694">RNA-binding</keyword>
<dbReference type="SUPFAM" id="SSF50249">
    <property type="entry name" value="Nucleic acid-binding proteins"/>
    <property type="match status" value="4"/>
</dbReference>
<gene>
    <name evidence="10" type="ORF">RED65_11765</name>
</gene>
<dbReference type="SMART" id="SM00955">
    <property type="entry name" value="RNB"/>
    <property type="match status" value="1"/>
</dbReference>
<dbReference type="NCBIfam" id="TIGR00358">
    <property type="entry name" value="3_prime_RNase"/>
    <property type="match status" value="1"/>
</dbReference>
<dbReference type="GO" id="GO:0008859">
    <property type="term" value="F:exoribonuclease II activity"/>
    <property type="evidence" value="ECO:0007669"/>
    <property type="project" value="UniProtKB-EC"/>
</dbReference>
<dbReference type="InterPro" id="IPR040476">
    <property type="entry name" value="CSD2"/>
</dbReference>
<protein>
    <recommendedName>
        <fullName evidence="3">exoribonuclease II</fullName>
        <ecNumber evidence="3">3.1.13.1</ecNumber>
    </recommendedName>
</protein>
<comment type="caution">
    <text evidence="10">The sequence shown here is derived from an EMBL/GenBank/DDBJ whole genome shotgun (WGS) entry which is preliminary data.</text>
</comment>
<dbReference type="Proteomes" id="UP000004263">
    <property type="component" value="Unassembled WGS sequence"/>
</dbReference>
<proteinExistence type="predicted"/>
<evidence type="ECO:0000256" key="8">
    <source>
        <dbReference type="ARBA" id="ARBA00022884"/>
    </source>
</evidence>
<keyword evidence="6" id="KW-0378">Hydrolase</keyword>
<dbReference type="InterPro" id="IPR050180">
    <property type="entry name" value="RNR_Ribonuclease"/>
</dbReference>
<dbReference type="InterPro" id="IPR013223">
    <property type="entry name" value="RNase_B_OB_dom"/>
</dbReference>
<dbReference type="Pfam" id="PF17876">
    <property type="entry name" value="CSD2"/>
    <property type="match status" value="1"/>
</dbReference>